<name>A0A7J8QE04_GOSRA</name>
<dbReference type="EMBL" id="JABEZZ010000011">
    <property type="protein sequence ID" value="MBA0599779.1"/>
    <property type="molecule type" value="Genomic_DNA"/>
</dbReference>
<dbReference type="AlphaFoldDB" id="A0A7J8QE04"/>
<evidence type="ECO:0000313" key="2">
    <source>
        <dbReference type="EMBL" id="MBA0599779.1"/>
    </source>
</evidence>
<proteinExistence type="predicted"/>
<evidence type="ECO:0000313" key="3">
    <source>
        <dbReference type="Proteomes" id="UP000593578"/>
    </source>
</evidence>
<sequence>MLRHDSIQWNVTLIRELFSDDEAAHIFCIPLSRFAEDDMVVWKGDSTGYYFVRSGPVSLLKFTLPHGGFSKTVSTLYNLYNKHISNTQFCPKCITVLETTTHIVRDCPFAASVWDCLLISWPVTYKDSDFVSWLGFLCKVDSDGGTELVLTTIRALWLARNRQYHESLSSTPPKLVSFIRSYLSGRSALDAHVADSVGSRTVHWQPAGAPLMKANFDAAYSWLFLLGCGYFARDLGLSRVAFEGDSLHVVRKLCNPNEDRPEIRALINEGKQRLLTGFATVEIRHCYREQNSIAHQLASLGV</sequence>
<dbReference type="InterPro" id="IPR002156">
    <property type="entry name" value="RNaseH_domain"/>
</dbReference>
<gene>
    <name evidence="2" type="ORF">Gorai_005985</name>
</gene>
<dbReference type="Proteomes" id="UP000593578">
    <property type="component" value="Unassembled WGS sequence"/>
</dbReference>
<accession>A0A7J8QE04</accession>
<dbReference type="PANTHER" id="PTHR47074:SF48">
    <property type="entry name" value="POLYNUCLEOTIDYL TRANSFERASE, RIBONUCLEASE H-LIKE SUPERFAMILY PROTEIN"/>
    <property type="match status" value="1"/>
</dbReference>
<protein>
    <recommendedName>
        <fullName evidence="1">RNase H type-1 domain-containing protein</fullName>
    </recommendedName>
</protein>
<evidence type="ECO:0000259" key="1">
    <source>
        <dbReference type="Pfam" id="PF13456"/>
    </source>
</evidence>
<comment type="caution">
    <text evidence="2">The sequence shown here is derived from an EMBL/GenBank/DDBJ whole genome shotgun (WGS) entry which is preliminary data.</text>
</comment>
<reference evidence="2 3" key="1">
    <citation type="journal article" date="2019" name="Genome Biol. Evol.">
        <title>Insights into the evolution of the New World diploid cottons (Gossypium, subgenus Houzingenia) based on genome sequencing.</title>
        <authorList>
            <person name="Grover C.E."/>
            <person name="Arick M.A. 2nd"/>
            <person name="Thrash A."/>
            <person name="Conover J.L."/>
            <person name="Sanders W.S."/>
            <person name="Peterson D.G."/>
            <person name="Frelichowski J.E."/>
            <person name="Scheffler J.A."/>
            <person name="Scheffler B.E."/>
            <person name="Wendel J.F."/>
        </authorList>
    </citation>
    <scope>NUCLEOTIDE SEQUENCE [LARGE SCALE GENOMIC DNA]</scope>
    <source>
        <strain evidence="2">8</strain>
        <tissue evidence="2">Leaf</tissue>
    </source>
</reference>
<dbReference type="InterPro" id="IPR044730">
    <property type="entry name" value="RNase_H-like_dom_plant"/>
</dbReference>
<organism evidence="2 3">
    <name type="scientific">Gossypium raimondii</name>
    <name type="common">Peruvian cotton</name>
    <name type="synonym">Gossypium klotzschianum subsp. raimondii</name>
    <dbReference type="NCBI Taxonomy" id="29730"/>
    <lineage>
        <taxon>Eukaryota</taxon>
        <taxon>Viridiplantae</taxon>
        <taxon>Streptophyta</taxon>
        <taxon>Embryophyta</taxon>
        <taxon>Tracheophyta</taxon>
        <taxon>Spermatophyta</taxon>
        <taxon>Magnoliopsida</taxon>
        <taxon>eudicotyledons</taxon>
        <taxon>Gunneridae</taxon>
        <taxon>Pentapetalae</taxon>
        <taxon>rosids</taxon>
        <taxon>malvids</taxon>
        <taxon>Malvales</taxon>
        <taxon>Malvaceae</taxon>
        <taxon>Malvoideae</taxon>
        <taxon>Gossypium</taxon>
    </lineage>
</organism>
<dbReference type="GO" id="GO:0003676">
    <property type="term" value="F:nucleic acid binding"/>
    <property type="evidence" value="ECO:0007669"/>
    <property type="project" value="InterPro"/>
</dbReference>
<dbReference type="InterPro" id="IPR052929">
    <property type="entry name" value="RNase_H-like_EbsB-rel"/>
</dbReference>
<dbReference type="PANTHER" id="PTHR47074">
    <property type="entry name" value="BNAC02G40300D PROTEIN"/>
    <property type="match status" value="1"/>
</dbReference>
<dbReference type="Pfam" id="PF13456">
    <property type="entry name" value="RVT_3"/>
    <property type="match status" value="1"/>
</dbReference>
<dbReference type="InterPro" id="IPR036397">
    <property type="entry name" value="RNaseH_sf"/>
</dbReference>
<dbReference type="GO" id="GO:0004523">
    <property type="term" value="F:RNA-DNA hybrid ribonuclease activity"/>
    <property type="evidence" value="ECO:0007669"/>
    <property type="project" value="InterPro"/>
</dbReference>
<dbReference type="Gene3D" id="3.30.420.10">
    <property type="entry name" value="Ribonuclease H-like superfamily/Ribonuclease H"/>
    <property type="match status" value="1"/>
</dbReference>
<dbReference type="CDD" id="cd06222">
    <property type="entry name" value="RNase_H_like"/>
    <property type="match status" value="1"/>
</dbReference>
<feature type="non-terminal residue" evidence="2">
    <location>
        <position position="1"/>
    </location>
</feature>
<feature type="domain" description="RNase H type-1" evidence="1">
    <location>
        <begin position="231"/>
        <end position="299"/>
    </location>
</feature>